<reference evidence="1 2" key="1">
    <citation type="submission" date="2020-08" db="EMBL/GenBank/DDBJ databases">
        <title>Genome sequence of Rhodobacteraceae bacterium Lw-13e.</title>
        <authorList>
            <person name="Poehlein A."/>
            <person name="Wolter L."/>
            <person name="Daniel R."/>
            <person name="Brinkhoff T."/>
        </authorList>
    </citation>
    <scope>NUCLEOTIDE SEQUENCE [LARGE SCALE GENOMIC DNA]</scope>
    <source>
        <strain evidence="1 2">Lw-13e</strain>
    </source>
</reference>
<keyword evidence="2" id="KW-1185">Reference proteome</keyword>
<evidence type="ECO:0000313" key="2">
    <source>
        <dbReference type="Proteomes" id="UP000283786"/>
    </source>
</evidence>
<organism evidence="1 2">
    <name type="scientific">Pseudooceanicola algae</name>
    <dbReference type="NCBI Taxonomy" id="1537215"/>
    <lineage>
        <taxon>Bacteria</taxon>
        <taxon>Pseudomonadati</taxon>
        <taxon>Pseudomonadota</taxon>
        <taxon>Alphaproteobacteria</taxon>
        <taxon>Rhodobacterales</taxon>
        <taxon>Paracoccaceae</taxon>
        <taxon>Pseudooceanicola</taxon>
    </lineage>
</organism>
<evidence type="ECO:0000313" key="1">
    <source>
        <dbReference type="EMBL" id="QPM91887.1"/>
    </source>
</evidence>
<name>A0A418SJG3_9RHOB</name>
<protein>
    <submittedName>
        <fullName evidence="1">Uncharacterized protein</fullName>
    </submittedName>
</protein>
<proteinExistence type="predicted"/>
<sequence>MTAQGNALLFGSTVRGAFFRSFPVLNIPAGGVGPAEERATYGLQRFSGCGMPST</sequence>
<dbReference type="Proteomes" id="UP000283786">
    <property type="component" value="Chromosome"/>
</dbReference>
<dbReference type="AlphaFoldDB" id="A0A418SJG3"/>
<gene>
    <name evidence="1" type="ORF">PSAL_031490</name>
</gene>
<accession>A0A418SJG3</accession>
<dbReference type="EMBL" id="CP060436">
    <property type="protein sequence ID" value="QPM91887.1"/>
    <property type="molecule type" value="Genomic_DNA"/>
</dbReference>
<dbReference type="KEGG" id="palw:PSAL_031490"/>